<keyword evidence="7 8" id="KW-0998">Cell outer membrane</keyword>
<dbReference type="Gene3D" id="2.170.130.10">
    <property type="entry name" value="TonB-dependent receptor, plug domain"/>
    <property type="match status" value="1"/>
</dbReference>
<feature type="region of interest" description="Disordered" evidence="10">
    <location>
        <begin position="50"/>
        <end position="72"/>
    </location>
</feature>
<keyword evidence="2 8" id="KW-0813">Transport</keyword>
<keyword evidence="11" id="KW-0732">Signal</keyword>
<name>A0A095B9E0_9PROT</name>
<evidence type="ECO:0000259" key="13">
    <source>
        <dbReference type="Pfam" id="PF07715"/>
    </source>
</evidence>
<evidence type="ECO:0000313" key="15">
    <source>
        <dbReference type="Proteomes" id="UP000029448"/>
    </source>
</evidence>
<evidence type="ECO:0000256" key="8">
    <source>
        <dbReference type="PROSITE-ProRule" id="PRU01360"/>
    </source>
</evidence>
<comment type="similarity">
    <text evidence="8 9">Belongs to the TonB-dependent receptor family.</text>
</comment>
<keyword evidence="4 8" id="KW-0812">Transmembrane</keyword>
<dbReference type="AlphaFoldDB" id="A0A095B9E0"/>
<dbReference type="InterPro" id="IPR039426">
    <property type="entry name" value="TonB-dep_rcpt-like"/>
</dbReference>
<dbReference type="PROSITE" id="PS52016">
    <property type="entry name" value="TONB_DEPENDENT_REC_3"/>
    <property type="match status" value="1"/>
</dbReference>
<keyword evidence="14" id="KW-0675">Receptor</keyword>
<evidence type="ECO:0000256" key="5">
    <source>
        <dbReference type="ARBA" id="ARBA00023077"/>
    </source>
</evidence>
<dbReference type="PATRIC" id="fig|104102.7.peg.587"/>
<dbReference type="EMBL" id="JOKM01000018">
    <property type="protein sequence ID" value="KGB25393.1"/>
    <property type="molecule type" value="Genomic_DNA"/>
</dbReference>
<feature type="signal peptide" evidence="11">
    <location>
        <begin position="1"/>
        <end position="26"/>
    </location>
</feature>
<keyword evidence="6 8" id="KW-0472">Membrane</keyword>
<comment type="caution">
    <text evidence="14">The sequence shown here is derived from an EMBL/GenBank/DDBJ whole genome shotgun (WGS) entry which is preliminary data.</text>
</comment>
<evidence type="ECO:0000256" key="7">
    <source>
        <dbReference type="ARBA" id="ARBA00023237"/>
    </source>
</evidence>
<dbReference type="RefSeq" id="WP_193562547.1">
    <property type="nucleotide sequence ID" value="NZ_JAUYUW010000001.1"/>
</dbReference>
<keyword evidence="15" id="KW-1185">Reference proteome</keyword>
<feature type="domain" description="TonB-dependent receptor-like beta-barrel" evidence="12">
    <location>
        <begin position="334"/>
        <end position="832"/>
    </location>
</feature>
<sequence length="874" mass="95083">MTSRKILFSATILAVPMLGMASQAFAATVPQGTQHKSPHKKATVRDLPHTAGAATATRPAVPARSLPRPSHRVADSGENVIVTGTHSENRHARQSMSPVKVVSGAVLRRSGQMNLADALTRTYASVNVEAMGTDAAALVSSIHMRGLSSNQVLVLVDGKRRHTTTTFTATSGPNFGTTGVDLNMIPANMIDHIEVLEDGAAAMYGSDAIAGVINIITKKQDHGLNVSAQTGANAYNGDGWQYQFNADGGMKLGNDGYLHLSGQMYHTDHMVPKNVRDHRLVGEQPADHDVASYVSTGAHIPATSNKVLSTAEETRESFGLDWGKPLNQNVMFYGSITYAHRHAETYQNYRVPNVGGGVALPYWPWGFTPIETAEENDYAATVGAKGDHFLGFQWDISSTYGADYNKIGNKNTVNTGVLQSTCSTDPNAGANFSPAGCGTSPTDVRAESFNMAQWTNNLDLRRNFKIADTVPVVLAFGGEHRMESYQIWAGNPYSYALGGTQGFAGLAPQNAGKWYRNIWAAYVDGDFHLLKNWELDFAGRFEHYTDVGNTENGKVSTRYDITKRIALRGTISTGFRAPTLAEEHYSAMNVSPNGASGLLAADSAAARSLGAPGLKPERSTNVSGGIVVEPVRGFHVEVDVYQINIRDRIVQGGTVSGLSAVSAIQSMGFTPPANDASLDNIQAYYLSNGASTRTQGLDINADYTFRMGKYGTLTTTMALDLNRTRLHHNGLGTNGEELLNAQNIGYITTAYPRSKIILNAFYTVGNWDVNIRQTRYGETTNMLQYQDWGPKALQYSVTDFYQFKNSPRWLTDLEIGYRVNKNWHVAVGGNNLFNIRPRRVPQSVNYLGAYIYDQSSSQVPMTGGYYYGRVNATF</sequence>
<dbReference type="InterPro" id="IPR000531">
    <property type="entry name" value="Beta-barrel_TonB"/>
</dbReference>
<dbReference type="STRING" id="104102.AtDm6_0588"/>
<dbReference type="Pfam" id="PF00593">
    <property type="entry name" value="TonB_dep_Rec_b-barrel"/>
    <property type="match status" value="1"/>
</dbReference>
<reference evidence="14 15" key="1">
    <citation type="submission" date="2014-06" db="EMBL/GenBank/DDBJ databases">
        <title>Functional and comparative genomic analyses of the Drosophila gut microbiota identify candidate symbiosis factors.</title>
        <authorList>
            <person name="Newell P.D."/>
            <person name="Chaston J.M."/>
            <person name="Douglas A.E."/>
        </authorList>
    </citation>
    <scope>NUCLEOTIDE SEQUENCE [LARGE SCALE GENOMIC DNA]</scope>
    <source>
        <strain evidence="14 15">DmCS_006</strain>
    </source>
</reference>
<dbReference type="GO" id="GO:0009279">
    <property type="term" value="C:cell outer membrane"/>
    <property type="evidence" value="ECO:0007669"/>
    <property type="project" value="UniProtKB-SubCell"/>
</dbReference>
<dbReference type="GeneID" id="89479283"/>
<evidence type="ECO:0000256" key="1">
    <source>
        <dbReference type="ARBA" id="ARBA00004571"/>
    </source>
</evidence>
<dbReference type="Gene3D" id="2.40.170.20">
    <property type="entry name" value="TonB-dependent receptor, beta-barrel domain"/>
    <property type="match status" value="1"/>
</dbReference>
<evidence type="ECO:0000256" key="9">
    <source>
        <dbReference type="RuleBase" id="RU003357"/>
    </source>
</evidence>
<dbReference type="InterPro" id="IPR036942">
    <property type="entry name" value="Beta-barrel_TonB_sf"/>
</dbReference>
<accession>A0A095B9E0</accession>
<feature type="compositionally biased region" description="Low complexity" evidence="10">
    <location>
        <begin position="50"/>
        <end position="63"/>
    </location>
</feature>
<proteinExistence type="inferred from homology"/>
<dbReference type="InterPro" id="IPR037066">
    <property type="entry name" value="Plug_dom_sf"/>
</dbReference>
<feature type="chain" id="PRO_5001913634" evidence="11">
    <location>
        <begin position="27"/>
        <end position="874"/>
    </location>
</feature>
<evidence type="ECO:0000256" key="3">
    <source>
        <dbReference type="ARBA" id="ARBA00022452"/>
    </source>
</evidence>
<gene>
    <name evidence="14" type="ORF">AtDm6_0588</name>
</gene>
<keyword evidence="5 9" id="KW-0798">TonB box</keyword>
<dbReference type="Proteomes" id="UP000029448">
    <property type="component" value="Unassembled WGS sequence"/>
</dbReference>
<dbReference type="SUPFAM" id="SSF56935">
    <property type="entry name" value="Porins"/>
    <property type="match status" value="1"/>
</dbReference>
<comment type="subcellular location">
    <subcellularLocation>
        <location evidence="1 8">Cell outer membrane</location>
        <topology evidence="1 8">Multi-pass membrane protein</topology>
    </subcellularLocation>
</comment>
<evidence type="ECO:0000256" key="11">
    <source>
        <dbReference type="SAM" id="SignalP"/>
    </source>
</evidence>
<dbReference type="PANTHER" id="PTHR47234">
    <property type="match status" value="1"/>
</dbReference>
<keyword evidence="3 8" id="KW-1134">Transmembrane beta strand</keyword>
<dbReference type="InterPro" id="IPR012910">
    <property type="entry name" value="Plug_dom"/>
</dbReference>
<feature type="domain" description="TonB-dependent receptor plug" evidence="13">
    <location>
        <begin position="93"/>
        <end position="212"/>
    </location>
</feature>
<evidence type="ECO:0000256" key="10">
    <source>
        <dbReference type="SAM" id="MobiDB-lite"/>
    </source>
</evidence>
<evidence type="ECO:0000256" key="2">
    <source>
        <dbReference type="ARBA" id="ARBA00022448"/>
    </source>
</evidence>
<dbReference type="CDD" id="cd01347">
    <property type="entry name" value="ligand_gated_channel"/>
    <property type="match status" value="1"/>
</dbReference>
<dbReference type="PANTHER" id="PTHR47234:SF3">
    <property type="entry name" value="SECRETIN_TONB SHORT N-TERMINAL DOMAIN-CONTAINING PROTEIN"/>
    <property type="match status" value="1"/>
</dbReference>
<evidence type="ECO:0000256" key="6">
    <source>
        <dbReference type="ARBA" id="ARBA00023136"/>
    </source>
</evidence>
<evidence type="ECO:0000313" key="14">
    <source>
        <dbReference type="EMBL" id="KGB25393.1"/>
    </source>
</evidence>
<evidence type="ECO:0000259" key="12">
    <source>
        <dbReference type="Pfam" id="PF00593"/>
    </source>
</evidence>
<protein>
    <submittedName>
        <fullName evidence="14">TonB-dependent receptor</fullName>
    </submittedName>
</protein>
<evidence type="ECO:0000256" key="4">
    <source>
        <dbReference type="ARBA" id="ARBA00022692"/>
    </source>
</evidence>
<organism evidence="14 15">
    <name type="scientific">Acetobacter tropicalis</name>
    <dbReference type="NCBI Taxonomy" id="104102"/>
    <lineage>
        <taxon>Bacteria</taxon>
        <taxon>Pseudomonadati</taxon>
        <taxon>Pseudomonadota</taxon>
        <taxon>Alphaproteobacteria</taxon>
        <taxon>Acetobacterales</taxon>
        <taxon>Acetobacteraceae</taxon>
        <taxon>Acetobacter</taxon>
    </lineage>
</organism>
<dbReference type="Pfam" id="PF07715">
    <property type="entry name" value="Plug"/>
    <property type="match status" value="1"/>
</dbReference>